<dbReference type="AlphaFoldDB" id="A0A1A9VGI0"/>
<keyword evidence="1" id="KW-0472">Membrane</keyword>
<dbReference type="EnsemblMetazoa" id="GAUT036455-RA">
    <property type="protein sequence ID" value="GAUT036455-PA"/>
    <property type="gene ID" value="GAUT036455"/>
</dbReference>
<feature type="transmembrane region" description="Helical" evidence="1">
    <location>
        <begin position="15"/>
        <end position="34"/>
    </location>
</feature>
<protein>
    <submittedName>
        <fullName evidence="2">Uncharacterized protein</fullName>
    </submittedName>
</protein>
<keyword evidence="3" id="KW-1185">Reference proteome</keyword>
<accession>A0A1A9VGI0</accession>
<evidence type="ECO:0000313" key="2">
    <source>
        <dbReference type="EnsemblMetazoa" id="GAUT036455-PA"/>
    </source>
</evidence>
<name>A0A1A9VGI0_GLOAU</name>
<dbReference type="VEuPathDB" id="VectorBase:GAUT036455"/>
<sequence length="115" mass="11982">MLVPGFEPSNLPPKVLVTVLPKFLNSLLALLAAVPVPRAKVGSFASAPVYPINNGCCCCILAVLPKFLKPKAGTALAAVLCPNNDGAAVFTANELLAYTLVLLSPMVIAKKLFCC</sequence>
<evidence type="ECO:0000313" key="3">
    <source>
        <dbReference type="Proteomes" id="UP000078200"/>
    </source>
</evidence>
<keyword evidence="1" id="KW-0812">Transmembrane</keyword>
<keyword evidence="1" id="KW-1133">Transmembrane helix</keyword>
<evidence type="ECO:0000256" key="1">
    <source>
        <dbReference type="SAM" id="Phobius"/>
    </source>
</evidence>
<reference evidence="2" key="1">
    <citation type="submission" date="2020-05" db="UniProtKB">
        <authorList>
            <consortium name="EnsemblMetazoa"/>
        </authorList>
    </citation>
    <scope>IDENTIFICATION</scope>
    <source>
        <strain evidence="2">TTRI</strain>
    </source>
</reference>
<proteinExistence type="predicted"/>
<dbReference type="Proteomes" id="UP000078200">
    <property type="component" value="Unassembled WGS sequence"/>
</dbReference>
<organism evidence="2 3">
    <name type="scientific">Glossina austeni</name>
    <name type="common">Savannah tsetse fly</name>
    <dbReference type="NCBI Taxonomy" id="7395"/>
    <lineage>
        <taxon>Eukaryota</taxon>
        <taxon>Metazoa</taxon>
        <taxon>Ecdysozoa</taxon>
        <taxon>Arthropoda</taxon>
        <taxon>Hexapoda</taxon>
        <taxon>Insecta</taxon>
        <taxon>Pterygota</taxon>
        <taxon>Neoptera</taxon>
        <taxon>Endopterygota</taxon>
        <taxon>Diptera</taxon>
        <taxon>Brachycera</taxon>
        <taxon>Muscomorpha</taxon>
        <taxon>Hippoboscoidea</taxon>
        <taxon>Glossinidae</taxon>
        <taxon>Glossina</taxon>
    </lineage>
</organism>